<keyword evidence="2" id="KW-1185">Reference proteome</keyword>
<reference evidence="1 2" key="1">
    <citation type="journal article" date="2021" name="J. Hered.">
        <title>A chromosome-level genome assembly of the parasitoid wasp, Cotesia glomerata (Hymenoptera: Braconidae).</title>
        <authorList>
            <person name="Pinto B.J."/>
            <person name="Weis J.J."/>
            <person name="Gamble T."/>
            <person name="Ode P.J."/>
            <person name="Paul R."/>
            <person name="Zaspel J.M."/>
        </authorList>
    </citation>
    <scope>NUCLEOTIDE SEQUENCE [LARGE SCALE GENOMIC DNA]</scope>
    <source>
        <strain evidence="1">CgM1</strain>
    </source>
</reference>
<accession>A0AAV7IB34</accession>
<dbReference type="AlphaFoldDB" id="A0AAV7IB34"/>
<dbReference type="Proteomes" id="UP000826195">
    <property type="component" value="Unassembled WGS sequence"/>
</dbReference>
<comment type="caution">
    <text evidence="1">The sequence shown here is derived from an EMBL/GenBank/DDBJ whole genome shotgun (WGS) entry which is preliminary data.</text>
</comment>
<gene>
    <name evidence="1" type="ORF">KQX54_018613</name>
</gene>
<evidence type="ECO:0000313" key="1">
    <source>
        <dbReference type="EMBL" id="KAH0547306.1"/>
    </source>
</evidence>
<organism evidence="1 2">
    <name type="scientific">Cotesia glomerata</name>
    <name type="common">Lepidopteran parasitic wasp</name>
    <name type="synonym">Apanteles glomeratus</name>
    <dbReference type="NCBI Taxonomy" id="32391"/>
    <lineage>
        <taxon>Eukaryota</taxon>
        <taxon>Metazoa</taxon>
        <taxon>Ecdysozoa</taxon>
        <taxon>Arthropoda</taxon>
        <taxon>Hexapoda</taxon>
        <taxon>Insecta</taxon>
        <taxon>Pterygota</taxon>
        <taxon>Neoptera</taxon>
        <taxon>Endopterygota</taxon>
        <taxon>Hymenoptera</taxon>
        <taxon>Apocrita</taxon>
        <taxon>Ichneumonoidea</taxon>
        <taxon>Braconidae</taxon>
        <taxon>Microgastrinae</taxon>
        <taxon>Cotesia</taxon>
    </lineage>
</organism>
<dbReference type="EMBL" id="JAHXZJ010002237">
    <property type="protein sequence ID" value="KAH0547306.1"/>
    <property type="molecule type" value="Genomic_DNA"/>
</dbReference>
<sequence>MGIVVAYPAGFHGLLIGGSLTSTQPLVHMCRAHNQCGENLYLAEGERARSSAEWAEGVAICENLTGETHAPHPVMCDGPKWMRRTPKARLVKRDPLVLLVLKRASASFGDYRLLRDRYIGCMASGCPYFFCFATQRALCSRI</sequence>
<protein>
    <submittedName>
        <fullName evidence="1">Uncharacterized protein</fullName>
    </submittedName>
</protein>
<proteinExistence type="predicted"/>
<evidence type="ECO:0000313" key="2">
    <source>
        <dbReference type="Proteomes" id="UP000826195"/>
    </source>
</evidence>
<name>A0AAV7IB34_COTGL</name>